<dbReference type="Gene3D" id="3.10.20.580">
    <property type="match status" value="1"/>
</dbReference>
<dbReference type="AlphaFoldDB" id="A0A0F9C7X9"/>
<reference evidence="2" key="1">
    <citation type="journal article" date="2015" name="Nature">
        <title>Complex archaea that bridge the gap between prokaryotes and eukaryotes.</title>
        <authorList>
            <person name="Spang A."/>
            <person name="Saw J.H."/>
            <person name="Jorgensen S.L."/>
            <person name="Zaremba-Niedzwiedzka K."/>
            <person name="Martijn J."/>
            <person name="Lind A.E."/>
            <person name="van Eijk R."/>
            <person name="Schleper C."/>
            <person name="Guy L."/>
            <person name="Ettema T.J."/>
        </authorList>
    </citation>
    <scope>NUCLEOTIDE SEQUENCE</scope>
</reference>
<protein>
    <recommendedName>
        <fullName evidence="1">Ribonuclease J C-terminal domain-containing protein</fullName>
    </recommendedName>
</protein>
<name>A0A0F9C7X9_9ZZZZ</name>
<gene>
    <name evidence="2" type="ORF">LCGC14_2357580</name>
</gene>
<organism evidence="2">
    <name type="scientific">marine sediment metagenome</name>
    <dbReference type="NCBI Taxonomy" id="412755"/>
    <lineage>
        <taxon>unclassified sequences</taxon>
        <taxon>metagenomes</taxon>
        <taxon>ecological metagenomes</taxon>
    </lineage>
</organism>
<dbReference type="Pfam" id="PF17770">
    <property type="entry name" value="RNase_J_C"/>
    <property type="match status" value="1"/>
</dbReference>
<evidence type="ECO:0000313" key="2">
    <source>
        <dbReference type="EMBL" id="KKL45249.1"/>
    </source>
</evidence>
<proteinExistence type="predicted"/>
<feature type="domain" description="Ribonuclease J C-terminal" evidence="1">
    <location>
        <begin position="7"/>
        <end position="106"/>
    </location>
</feature>
<sequence length="106" mass="11588">VGVDRVVIRDRQHLAADGVIVAIVSIDKHTGKPIGLPDVVSRGFIEADMSDSLMERAGEVILESLAGAEHVAGRGDFNTRVHDALSRFLYDETRRRPMVLPLSVEV</sequence>
<evidence type="ECO:0000259" key="1">
    <source>
        <dbReference type="Pfam" id="PF17770"/>
    </source>
</evidence>
<dbReference type="EMBL" id="LAZR01034460">
    <property type="protein sequence ID" value="KKL45249.1"/>
    <property type="molecule type" value="Genomic_DNA"/>
</dbReference>
<dbReference type="InterPro" id="IPR041636">
    <property type="entry name" value="RNase_J_C"/>
</dbReference>
<accession>A0A0F9C7X9</accession>
<comment type="caution">
    <text evidence="2">The sequence shown here is derived from an EMBL/GenBank/DDBJ whole genome shotgun (WGS) entry which is preliminary data.</text>
</comment>
<feature type="non-terminal residue" evidence="2">
    <location>
        <position position="1"/>
    </location>
</feature>